<dbReference type="InterPro" id="IPR003151">
    <property type="entry name" value="PIK-rel_kinase_FAT"/>
</dbReference>
<dbReference type="Pfam" id="PF02259">
    <property type="entry name" value="FAT"/>
    <property type="match status" value="1"/>
</dbReference>
<name>A0AAE1EPK0_PETCI</name>
<dbReference type="GO" id="GO:0005524">
    <property type="term" value="F:ATP binding"/>
    <property type="evidence" value="ECO:0007669"/>
    <property type="project" value="UniProtKB-KW"/>
</dbReference>
<dbReference type="Pfam" id="PF19704">
    <property type="entry name" value="DNAPKcs_CC5"/>
    <property type="match status" value="1"/>
</dbReference>
<dbReference type="Pfam" id="PF20502">
    <property type="entry name" value="DNAPKcs_CC1-2"/>
    <property type="match status" value="1"/>
</dbReference>
<dbReference type="InterPro" id="IPR014009">
    <property type="entry name" value="PIK_FAT"/>
</dbReference>
<evidence type="ECO:0000313" key="20">
    <source>
        <dbReference type="Proteomes" id="UP001286313"/>
    </source>
</evidence>
<dbReference type="PANTHER" id="PTHR11139:SF68">
    <property type="entry name" value="DNA-DEPENDENT PROTEIN KINASE CATALYTIC SUBUNIT"/>
    <property type="match status" value="1"/>
</dbReference>
<dbReference type="InterPro" id="IPR036940">
    <property type="entry name" value="PI3/4_kinase_cat_sf"/>
</dbReference>
<dbReference type="InterPro" id="IPR016024">
    <property type="entry name" value="ARM-type_fold"/>
</dbReference>
<dbReference type="InterPro" id="IPR011009">
    <property type="entry name" value="Kinase-like_dom_sf"/>
</dbReference>
<feature type="domain" description="FATC" evidence="18">
    <location>
        <begin position="4052"/>
        <end position="4084"/>
    </location>
</feature>
<dbReference type="Proteomes" id="UP001286313">
    <property type="component" value="Unassembled WGS sequence"/>
</dbReference>
<evidence type="ECO:0000256" key="14">
    <source>
        <dbReference type="SAM" id="Coils"/>
    </source>
</evidence>
<dbReference type="InterPro" id="IPR046803">
    <property type="entry name" value="DNAPKcs_CC1-2"/>
</dbReference>
<dbReference type="InterPro" id="IPR037706">
    <property type="entry name" value="DNA-PK_dom"/>
</dbReference>
<evidence type="ECO:0000259" key="18">
    <source>
        <dbReference type="PROSITE" id="PS51190"/>
    </source>
</evidence>
<dbReference type="Pfam" id="PF08163">
    <property type="entry name" value="DNAPKcs_CC3"/>
    <property type="match status" value="1"/>
</dbReference>
<evidence type="ECO:0000256" key="7">
    <source>
        <dbReference type="ARBA" id="ARBA00022679"/>
    </source>
</evidence>
<comment type="similarity">
    <text evidence="2">Belongs to the PI3/PI4-kinase family.</text>
</comment>
<feature type="domain" description="FAT" evidence="17">
    <location>
        <begin position="2888"/>
        <end position="3504"/>
    </location>
</feature>
<evidence type="ECO:0000256" key="6">
    <source>
        <dbReference type="ARBA" id="ARBA00022553"/>
    </source>
</evidence>
<evidence type="ECO:0000259" key="16">
    <source>
        <dbReference type="PROSITE" id="PS50290"/>
    </source>
</evidence>
<dbReference type="Gene3D" id="3.30.1010.10">
    <property type="entry name" value="Phosphatidylinositol 3-kinase Catalytic Subunit, Chain A, domain 4"/>
    <property type="match status" value="1"/>
</dbReference>
<evidence type="ECO:0000256" key="2">
    <source>
        <dbReference type="ARBA" id="ARBA00011031"/>
    </source>
</evidence>
<gene>
    <name evidence="19" type="ORF">Pcinc_035092</name>
</gene>
<dbReference type="EMBL" id="JAWQEG010005229">
    <property type="protein sequence ID" value="KAK3858735.1"/>
    <property type="molecule type" value="Genomic_DNA"/>
</dbReference>
<dbReference type="Pfam" id="PF02260">
    <property type="entry name" value="FATC"/>
    <property type="match status" value="1"/>
</dbReference>
<proteinExistence type="inferred from homology"/>
<feature type="region of interest" description="Disordered" evidence="15">
    <location>
        <begin position="1129"/>
        <end position="1148"/>
    </location>
</feature>
<accession>A0AAE1EPK0</accession>
<evidence type="ECO:0000256" key="1">
    <source>
        <dbReference type="ARBA" id="ARBA00004604"/>
    </source>
</evidence>
<evidence type="ECO:0000256" key="10">
    <source>
        <dbReference type="ARBA" id="ARBA00022777"/>
    </source>
</evidence>
<evidence type="ECO:0000256" key="4">
    <source>
        <dbReference type="ARBA" id="ARBA00018077"/>
    </source>
</evidence>
<evidence type="ECO:0000259" key="17">
    <source>
        <dbReference type="PROSITE" id="PS51189"/>
    </source>
</evidence>
<dbReference type="Gene3D" id="1.10.1070.11">
    <property type="entry name" value="Phosphatidylinositol 3-/4-kinase, catalytic domain"/>
    <property type="match status" value="1"/>
</dbReference>
<dbReference type="SUPFAM" id="SSF48371">
    <property type="entry name" value="ARM repeat"/>
    <property type="match status" value="2"/>
</dbReference>
<dbReference type="GO" id="GO:0006303">
    <property type="term" value="P:double-strand break repair via nonhomologous end joining"/>
    <property type="evidence" value="ECO:0007669"/>
    <property type="project" value="InterPro"/>
</dbReference>
<evidence type="ECO:0000256" key="11">
    <source>
        <dbReference type="ARBA" id="ARBA00022840"/>
    </source>
</evidence>
<dbReference type="InterPro" id="IPR050517">
    <property type="entry name" value="DDR_Repair_Kinase"/>
</dbReference>
<dbReference type="PANTHER" id="PTHR11139">
    <property type="entry name" value="ATAXIA TELANGIECTASIA MUTATED ATM -RELATED"/>
    <property type="match status" value="1"/>
</dbReference>
<dbReference type="PROSITE" id="PS50290">
    <property type="entry name" value="PI3_4_KINASE_3"/>
    <property type="match status" value="1"/>
</dbReference>
<keyword evidence="7" id="KW-0808">Transferase</keyword>
<keyword evidence="8" id="KW-0547">Nucleotide-binding</keyword>
<dbReference type="GO" id="GO:0005730">
    <property type="term" value="C:nucleolus"/>
    <property type="evidence" value="ECO:0007669"/>
    <property type="project" value="UniProtKB-SubCell"/>
</dbReference>
<feature type="domain" description="PI3K/PI4K catalytic" evidence="16">
    <location>
        <begin position="3695"/>
        <end position="4015"/>
    </location>
</feature>
<keyword evidence="9" id="KW-0227">DNA damage</keyword>
<dbReference type="InterPro" id="IPR045581">
    <property type="entry name" value="DNAPKcs_CC5"/>
</dbReference>
<dbReference type="SMART" id="SM00146">
    <property type="entry name" value="PI3Kc"/>
    <property type="match status" value="1"/>
</dbReference>
<dbReference type="GO" id="GO:0004677">
    <property type="term" value="F:DNA-dependent protein kinase activity"/>
    <property type="evidence" value="ECO:0007669"/>
    <property type="project" value="InterPro"/>
</dbReference>
<dbReference type="SMART" id="SM01344">
    <property type="entry name" value="NUC194"/>
    <property type="match status" value="1"/>
</dbReference>
<comment type="subcellular location">
    <subcellularLocation>
        <location evidence="1">Nucleus</location>
        <location evidence="1">Nucleolus</location>
    </subcellularLocation>
</comment>
<keyword evidence="20" id="KW-1185">Reference proteome</keyword>
<evidence type="ECO:0000256" key="15">
    <source>
        <dbReference type="SAM" id="MobiDB-lite"/>
    </source>
</evidence>
<dbReference type="InterPro" id="IPR003152">
    <property type="entry name" value="FATC_dom"/>
</dbReference>
<feature type="region of interest" description="Disordered" evidence="15">
    <location>
        <begin position="491"/>
        <end position="516"/>
    </location>
</feature>
<keyword evidence="6" id="KW-0597">Phosphoprotein</keyword>
<feature type="coiled-coil region" evidence="14">
    <location>
        <begin position="2738"/>
        <end position="2765"/>
    </location>
</feature>
<dbReference type="GO" id="GO:0000723">
    <property type="term" value="P:telomere maintenance"/>
    <property type="evidence" value="ECO:0007669"/>
    <property type="project" value="TreeGrafter"/>
</dbReference>
<reference evidence="19" key="1">
    <citation type="submission" date="2023-10" db="EMBL/GenBank/DDBJ databases">
        <title>Genome assemblies of two species of porcelain crab, Petrolisthes cinctipes and Petrolisthes manimaculis (Anomura: Porcellanidae).</title>
        <authorList>
            <person name="Angst P."/>
        </authorList>
    </citation>
    <scope>NUCLEOTIDE SEQUENCE</scope>
    <source>
        <strain evidence="19">PB745_01</strain>
        <tissue evidence="19">Gill</tissue>
    </source>
</reference>
<evidence type="ECO:0000256" key="5">
    <source>
        <dbReference type="ARBA" id="ARBA00022527"/>
    </source>
</evidence>
<dbReference type="InterPro" id="IPR000403">
    <property type="entry name" value="PI3/4_kinase_cat_dom"/>
</dbReference>
<keyword evidence="10" id="KW-0418">Kinase</keyword>
<dbReference type="SMART" id="SM01343">
    <property type="entry name" value="FATC"/>
    <property type="match status" value="1"/>
</dbReference>
<keyword evidence="5" id="KW-0723">Serine/threonine-protein kinase</keyword>
<dbReference type="SUPFAM" id="SSF56112">
    <property type="entry name" value="Protein kinase-like (PK-like)"/>
    <property type="match status" value="1"/>
</dbReference>
<evidence type="ECO:0000256" key="3">
    <source>
        <dbReference type="ARBA" id="ARBA00012513"/>
    </source>
</evidence>
<evidence type="ECO:0000256" key="9">
    <source>
        <dbReference type="ARBA" id="ARBA00022763"/>
    </source>
</evidence>
<dbReference type="EC" id="2.7.11.1" evidence="3"/>
<evidence type="ECO:0000256" key="13">
    <source>
        <dbReference type="ARBA" id="ARBA00023242"/>
    </source>
</evidence>
<keyword evidence="13" id="KW-0539">Nucleus</keyword>
<protein>
    <recommendedName>
        <fullName evidence="4">DNA-dependent protein kinase catalytic subunit</fullName>
        <ecNumber evidence="3">2.7.11.1</ecNumber>
    </recommendedName>
</protein>
<dbReference type="PROSITE" id="PS00916">
    <property type="entry name" value="PI3_4_KINASE_2"/>
    <property type="match status" value="1"/>
</dbReference>
<dbReference type="Pfam" id="PF00454">
    <property type="entry name" value="PI3_PI4_kinase"/>
    <property type="match status" value="1"/>
</dbReference>
<dbReference type="InterPro" id="IPR018936">
    <property type="entry name" value="PI3/4_kinase_CS"/>
</dbReference>
<dbReference type="PROSITE" id="PS51190">
    <property type="entry name" value="FATC"/>
    <property type="match status" value="1"/>
</dbReference>
<keyword evidence="12" id="KW-0234">DNA repair</keyword>
<dbReference type="InterPro" id="IPR046804">
    <property type="entry name" value="DNA-PKcs_N"/>
</dbReference>
<sequence length="4084" mass="461009">MTEEVENLLEKLQTFTSVGGQGDSDVAKDVIVDISEVFSKDLSPVTYELYLNHIFGEKGIIRFGRNVSKDQAFVEAKKSTLDLIKTLLEKDRKKITKYVEEIRKYTLFLYNVDKSSKIRAVALDVLCSLLEKFFSDASSDEFKIGQFIEGLCVDMRSPKGSTVLYQQLRTLGMLAYIYPEKVRHQAALILKAFKEQLAKHTGSKPDLIALAGVLRGLSLYLHHFPEGQSDVPALYSLLYKHVHKVLNPDLNLAKRDSQRAALELIHQHGGKFSSQLYERYDTLFHWLVRWCGAKNRDDHKAGLKAMDTFILVISNILELQSAEESKKGVQVFKFLLREYNQILETSSSTSQVSLAVRGYGLLSGSCRQLLSPVEVHTMFTRVLSASHHAFYQSSEMLENKLTNLPSYIESLSCIINNMDLINMSIVESVQQLALSLVEHFPMVSTYRTFLAFRCLFALLHALSAKSEYAHDFIHTFVYRSIILTCSHAPEVDTSPREDRSSWMKPQEKGEGEGKWKGVKNETTTYRNFLPLWEALLKPEKVATIKVIGAPATALTGISSRLYMEYITCTLEITEKLDLSTYKEGELNEKDEKKEKENDVVTSDPISQLRATTPKDFQVYMNLVSVLGEVLPLQCEKQLAPHVLVFARCLVCQSSTQPLVSSHYTALTTLLTCAQKTHYFDKQEDIEVETTVHLLTGYIRELVERCRQYRDHLLASCLSLILSLPPRIVINIFPELLTPMQMALQMGVSYLPLAEVCISALRAWVALLPRGTLIQNLPRVLPLLLPYLRSQDTGGETEVQTRVIRVKMALAHQHRKVDTKRVKEGKQIVESAMQRVQASILQLIGSLDPSLSQHIIPQDPDTLAAAAVRWDILQHLKFAMPFEQVKIDVFLDDLLPIVVDLAVNSSDRQTKVAASELLHSIIILMIGTGSQQHPDLATRCPMAPLYRRIFPGVLQLACDPDQVTRQLFLTLAFQVIHWFTNSQMFENPDTMVLLEAIMEGIVKPDDPALRDVSAHCLTEFVKWSRKQSRQGDRVSRHLKSILKRIFSLCQHPSAFKRLGGCMAWNSIYREFREDATAVDIWTLELLVRLVSCLALAHNDNPSLGMHQQATAAIAHVERIIRVRKEIFSKRTPHSPYHPSQNSPHRRVPTGLEGGSLENALMWLLKQCGRPQQLARNTCMQLLVSLAPHAKGCNSARSFVENHFKKTCISTLVDIIEGGGEEGRGIRQLPYSTLHSQKNLSLTHITAYFEALLSSLDGYCWLIGQGIASGAELFNCSQGCVLDASTFFIDNMATLSVLGNLQGNSDDPGSITYTPTELDKATKLKCTVVVRMLDFICVLLHEGPSVSQFLNKMWTEKFYKLITCCTLDPVSVGFDIRDTEVSKHLPSRLSDTLEVMYKKMSEASSKEFMKCLENKLQQEEYNISKLLPPSLSDGASCVPLRSRHVVEGFKILYKSGWLNECSAVNKSLASELAGWVCSSLFITRDLVLTAVAPHPSHHQFLYAVLDLTITLNEEARDQLLLEATDTTTVVGMNGKTIERGCHLFNTLGPCLLPHLLPSPDSLLARLMELVRAGKFLPAMTLASNVLGALVRNQELRKRHSSSVIQAFLYNWPTISVEFAKSSLHRESSLSLLSGMFLVDHDGILKKHCSEEGDSRILTFYRDCLCDDKVELQFKIRTLKMLPFFLTMTQKVADFVGEALDVFIVKHFPLQSSEFSAGGARDREHQQALDQLLAALHLSGSLTLLHLLAKLFCREDSHRYDENLQECLEKFIKQQNTSKQREALKLLYSTFSGHPNQNFRQNMASKFLMPLLQMSSLTTVSSFFMEVVGGVMSMVGAGVQGRSEEQPKIMVNKMVGFMLLQVVYSRLPREKMFAPGSEVNGAYRPDDVTGKELTKEVFRHASKIAKGELRHDQTNKDLRRLCACAAYNTLIAVLVCVQNDLRFYTNFLFSANPTKGEAIWESLIDCSKIHEFDVEVNFNSSGKKRFVAVRKSVRESNQGEMGDAQAGTVKYMATHYLSDSSLSDDISQFDFTNSVVLAMSQRESQQQDRKELSLLEEGGELLSLRLDQSDYNDHEVMANLTAVVNHMVNAEILVLHKGDTTPAASDVPQWMNHVKQKLESPDSPRNVKLFLLRLMTNTALIFEPYAAHFLSPVLACMVDGTLGEKINYFLCDLIVMVMGWGKRAIPEDTIMGRNMVARVMRFLCSHTPHNRADVYKYNLDVFRCVVERWKNVITVPYQVIYALLEVKDGANREVEAGLQLLGVILVNGLPPFSPDSTALKTKCETLLVRLLGSHAASTYGAAAEVVGLFLKFLAERKNGEQGSSSSRPGSGNIPYEDVVVKKIMDMMYQVQGQAVTCIYNIHKHYPGIVGRFINKLLNVLPKLYGIMKTRVLECVVAHSASMEDVFTHLKEQNLLDKLARKEASTQLVSLQLVNAVMPRLTPPQMVYFIPGIVTFATHPAPKCRETMYDILFWVFDNYSGDDSSEGKQLLNESTVTLLKGVKEEDAALRQMVLNFWLENSRELSLPQRLLHIFQKIYNPESEDSFLQLASYILLEGTSRSADYQREIFHQPLSVCKFKEMRVSTAWRARHSSMIPLFAETQNTSDSPSSISSYLTMTQGEDMDEGHGGLGGVQATQANVFSATQQPGAASNWVSGSTFDTTLADMEFEASHAPTQGSTGGLLFTVGKSGKHDLRRYKQAGIGNTRLQPHSEDTSDSIDVESKLMRRRFVRNQDREKQYIHFVKLEERRSRLRETLEKERRSRREAQVTMYRQYRVGELPDVQIPHRALIAPLQALAQRDEKVARLVMETVVKGAVAAASTIMPDPDAWLNQLRDAVESILGTSYQCQSEVLRTALHLAIENDMAVDSEALTAACLGSRLEPLGILVLERQLLVRRRGQEKPPARKKARVEVGGDASPETSIWINMTELYKNLGMWDIVHGIVRSQLGDIKQETRAALEAEATCDHVQAFLHYRQALMTPQWDDQPHQAEVRVWEEWYASCASLLGQWSELEKFVEDRFLKDNSTGQVSLKQVWKLQRPAAYILPSLVNSKLMVILDEAESDRNLCSFVDDALMEPEHRTILEGELALQLAVLSVHQEKLPQAQAYLSKTTSSILHTLSQYSLLTPKPLIDTLRNVQLVNELGDFLKTVKYAENNTYLSKVRQIVTKWKAQEANVNDSPLLVQLLSSYRNLYLHFLQEKACSSLEECDIPLLLNEAKSSINKSVIKAALVKNNYHLAMRHLKKLKSLCESEAEVAQFYFLMAGATMLRGKGKPSQQLQYLVEAWSKHLGKVSTMSVLKHDSEVEMQYLRMESQLCTNICECIRDMGDDWHQDDQYMQVLADKFPGATDKDSWYEELLRDSYECLQKAVKTTENKLDIEEKSCNESKDMFMTLAKYSEDCLGNWSEHVNTQEYSKSLVASVLKAMTLGSHDAHYHFPRLINLMEEDTSLVQSFIEGCETVPTWMFLLWFSHILIYVDKPSGLALQPVVEKVTACYPQAVTYPFMISSRQYDFTSTVGKSAKAMCQRVENELCKNPLLSQFVSAISLLVVPYIPCKDAIAGLANGKDKKVVEDGLKKVKEEYLMADNKAECEAADVKGEAHCKLDCIRREALTKLDDAFGRNLSKLKSTTLNQIRKTLGNIKSSMRHDQAYLKKLPRQLKAYSPWLANFQASKYPNVLELPGQYTGLSKPLPEYHVKISSFEEQIAVMPSLRLPMRVVVRGDDNCDHKYLVKWGEDLRTDQRIQQIFTFMNSVYDSSPLLSHTPLRPYLDTYQVVPLSLQTGILKWVESTQPLKDFMRDSFNDNEKDCYQNAISLYSKEKPWDISSKCVRENVVKRYEVAVNKIPWDILRRGLVKLSSSKEGFFSLRCKFTISYATLCISHWLLGIGDRHCGNFLVSLKTGGLVGIDFGHHFETSAQFLPVPELMPFRLTPQIANIFQPLGHTGMLHDIMVAILTALQDSKLVLLAVLEAFIKEPTEDFLYFVRNQEGSSEDSKVELFSKERIRLLNAKLSGIHPSRVTQWAVARNKHVKSDASVAKFLDRVIMGTKGENPRADAEKAKLSAHKQVDILLEQATDPNILGRTWFGWDPFL</sequence>
<evidence type="ECO:0000256" key="8">
    <source>
        <dbReference type="ARBA" id="ARBA00022741"/>
    </source>
</evidence>
<dbReference type="PROSITE" id="PS51189">
    <property type="entry name" value="FAT"/>
    <property type="match status" value="1"/>
</dbReference>
<evidence type="ECO:0000256" key="12">
    <source>
        <dbReference type="ARBA" id="ARBA00023204"/>
    </source>
</evidence>
<organism evidence="19 20">
    <name type="scientific">Petrolisthes cinctipes</name>
    <name type="common">Flat porcelain crab</name>
    <dbReference type="NCBI Taxonomy" id="88211"/>
    <lineage>
        <taxon>Eukaryota</taxon>
        <taxon>Metazoa</taxon>
        <taxon>Ecdysozoa</taxon>
        <taxon>Arthropoda</taxon>
        <taxon>Crustacea</taxon>
        <taxon>Multicrustacea</taxon>
        <taxon>Malacostraca</taxon>
        <taxon>Eumalacostraca</taxon>
        <taxon>Eucarida</taxon>
        <taxon>Decapoda</taxon>
        <taxon>Pleocyemata</taxon>
        <taxon>Anomura</taxon>
        <taxon>Galatheoidea</taxon>
        <taxon>Porcellanidae</taxon>
        <taxon>Petrolisthes</taxon>
    </lineage>
</organism>
<dbReference type="CDD" id="cd05172">
    <property type="entry name" value="PIKKc_DNA-PK"/>
    <property type="match status" value="1"/>
</dbReference>
<keyword evidence="14" id="KW-0175">Coiled coil</keyword>
<dbReference type="InterPro" id="IPR012582">
    <property type="entry name" value="DNAPKcs_CC3"/>
</dbReference>
<dbReference type="Pfam" id="PF20500">
    <property type="entry name" value="DNA-PKcs_N"/>
    <property type="match status" value="1"/>
</dbReference>
<evidence type="ECO:0000313" key="19">
    <source>
        <dbReference type="EMBL" id="KAK3858735.1"/>
    </source>
</evidence>
<keyword evidence="11" id="KW-0067">ATP-binding</keyword>
<comment type="caution">
    <text evidence="19">The sequence shown here is derived from an EMBL/GenBank/DDBJ whole genome shotgun (WGS) entry which is preliminary data.</text>
</comment>